<dbReference type="Pfam" id="PF17871">
    <property type="entry name" value="AAA_lid_9"/>
    <property type="match status" value="1"/>
</dbReference>
<dbReference type="Gene3D" id="1.10.1780.10">
    <property type="entry name" value="Clp, N-terminal domain"/>
    <property type="match status" value="1"/>
</dbReference>
<dbReference type="CDD" id="cd00009">
    <property type="entry name" value="AAA"/>
    <property type="match status" value="1"/>
</dbReference>
<dbReference type="Proteomes" id="UP000230833">
    <property type="component" value="Unassembled WGS sequence"/>
</dbReference>
<dbReference type="SMART" id="SM01086">
    <property type="entry name" value="ClpB_D2-small"/>
    <property type="match status" value="1"/>
</dbReference>
<comment type="subunit">
    <text evidence="6">Homohexamer. The oligomerization is ATP-dependent.</text>
</comment>
<evidence type="ECO:0000256" key="10">
    <source>
        <dbReference type="SAM" id="MobiDB-lite"/>
    </source>
</evidence>
<reference evidence="12 13" key="1">
    <citation type="submission" date="2017-09" db="EMBL/GenBank/DDBJ databases">
        <title>Depth-based differentiation of microbial function through sediment-hosted aquifers and enrichment of novel symbionts in the deep terrestrial subsurface.</title>
        <authorList>
            <person name="Probst A.J."/>
            <person name="Ladd B."/>
            <person name="Jarett J.K."/>
            <person name="Geller-Mcgrath D.E."/>
            <person name="Sieber C.M."/>
            <person name="Emerson J.B."/>
            <person name="Anantharaman K."/>
            <person name="Thomas B.C."/>
            <person name="Malmstrom R."/>
            <person name="Stieglmeier M."/>
            <person name="Klingl A."/>
            <person name="Woyke T."/>
            <person name="Ryan C.M."/>
            <person name="Banfield J.F."/>
        </authorList>
    </citation>
    <scope>NUCLEOTIDE SEQUENCE [LARGE SCALE GENOMIC DNA]</scope>
    <source>
        <strain evidence="12">CG10_big_fil_rev_8_21_14_0_10_45_14</strain>
    </source>
</reference>
<dbReference type="InterPro" id="IPR050130">
    <property type="entry name" value="ClpA_ClpB"/>
</dbReference>
<keyword evidence="9" id="KW-0175">Coiled coil</keyword>
<dbReference type="GO" id="GO:0016887">
    <property type="term" value="F:ATP hydrolysis activity"/>
    <property type="evidence" value="ECO:0007669"/>
    <property type="project" value="InterPro"/>
</dbReference>
<sequence>MIPFNHFTSKARESIRRAHELVIERGQNQVNPLHLLLALVLQEESMVLSILDRLEIDTVLLTDYLLENIEAPESGTTVTPAYQLYLTPDLVHVLDASAKIAQGFGDEFVSTEHMLVAILDIPSKARDVLGRFKITKELVVPVIQESKSGKQGTTEAPKKFRALERYTKNLTALAKQDKLDPVIGRDEEIRRIMQILSRRTKNNPILIGEPGTGKTAIAEGLATMIARSEVPESLKGKQLVSLDIGLLIAGTKYRGEFEERLKSILKEIERAEGAIILFMDEIHTIVGAGAAEGSMDASNMLKPALARGELRAIGATTLKEYQKYIERDPALARRFQPVFVGEPSTEDAIAILRGLKAKYELHHGIRITDESIVAAVELSSRYIADRFLPDKAVDLIDEGASSLRLSLEDKPPTLQDTDRKIVRLEVEREALKKEAEDPINKNARERVKVIEREIANLKEKTGELELKWRNEKESILSIRKFKEELEKLRLSAEAAEAHPDLTLAAQIRYSDIPTKERALRAEELKLRKLQKSRRILKEDITAEDIAAVVSRWTGIPVARMLEEEMEKLSRLEGELGAAVIGQEKAVKVVSESVKRSRVGIGDPNRPIGSFMFLGPTGVGKTELAKSLAKTMFNDQDAIIRVDMSEYMERHTVSKLIGSPPGYVGYEDSGQLTEAVRHRPYSIVLFDEIEKAHPEVFNVLLQVLDTGRLTDAKGRHVNFKNTIIVLTSNVGSEFVAKMEQMGFGAKSVDEEYAMAKERVLERLKDHFRPEFLNRLDEIIVFDTLSRDTVSKIARNQLDEVQERLRLRGITLKVSDEALAKLAEEGYNPHYGARPLRRLIQTKVLNPISELIIGKKLGKDAIVEVILKDGAMTVIPTKKNTRRELSPLRPTGSKTVS</sequence>
<dbReference type="PANTHER" id="PTHR11638:SF175">
    <property type="entry name" value="ATP-DEPENDENT CLP PROTEASE, ATP-BINDING SUBUNIT CLPC"/>
    <property type="match status" value="1"/>
</dbReference>
<dbReference type="InterPro" id="IPR001270">
    <property type="entry name" value="ClpA/B"/>
</dbReference>
<evidence type="ECO:0000313" key="13">
    <source>
        <dbReference type="Proteomes" id="UP000230833"/>
    </source>
</evidence>
<evidence type="ECO:0000256" key="6">
    <source>
        <dbReference type="ARBA" id="ARBA00026057"/>
    </source>
</evidence>
<evidence type="ECO:0000256" key="7">
    <source>
        <dbReference type="PROSITE-ProRule" id="PRU01251"/>
    </source>
</evidence>
<dbReference type="PROSITE" id="PS51903">
    <property type="entry name" value="CLP_R"/>
    <property type="match status" value="1"/>
</dbReference>
<dbReference type="GO" id="GO:0005524">
    <property type="term" value="F:ATP binding"/>
    <property type="evidence" value="ECO:0007669"/>
    <property type="project" value="UniProtKB-KW"/>
</dbReference>
<evidence type="ECO:0000256" key="1">
    <source>
        <dbReference type="ARBA" id="ARBA00008675"/>
    </source>
</evidence>
<evidence type="ECO:0000256" key="2">
    <source>
        <dbReference type="ARBA" id="ARBA00022737"/>
    </source>
</evidence>
<dbReference type="InterPro" id="IPR003593">
    <property type="entry name" value="AAA+_ATPase"/>
</dbReference>
<dbReference type="Gene3D" id="1.10.8.60">
    <property type="match status" value="1"/>
</dbReference>
<dbReference type="SMART" id="SM00382">
    <property type="entry name" value="AAA"/>
    <property type="match status" value="2"/>
</dbReference>
<dbReference type="CDD" id="cd19499">
    <property type="entry name" value="RecA-like_ClpB_Hsp104-like"/>
    <property type="match status" value="1"/>
</dbReference>
<dbReference type="FunFam" id="3.40.50.300:FF:000025">
    <property type="entry name" value="ATP-dependent Clp protease subunit"/>
    <property type="match status" value="1"/>
</dbReference>
<dbReference type="PROSITE" id="PS00870">
    <property type="entry name" value="CLPAB_1"/>
    <property type="match status" value="1"/>
</dbReference>
<dbReference type="SUPFAM" id="SSF52540">
    <property type="entry name" value="P-loop containing nucleoside triphosphate hydrolases"/>
    <property type="match status" value="2"/>
</dbReference>
<dbReference type="SUPFAM" id="SSF81923">
    <property type="entry name" value="Double Clp-N motif"/>
    <property type="match status" value="1"/>
</dbReference>
<feature type="domain" description="Clp R" evidence="11">
    <location>
        <begin position="4"/>
        <end position="149"/>
    </location>
</feature>
<dbReference type="InterPro" id="IPR019489">
    <property type="entry name" value="Clp_ATPase_C"/>
</dbReference>
<feature type="region of interest" description="Disordered" evidence="10">
    <location>
        <begin position="876"/>
        <end position="895"/>
    </location>
</feature>
<dbReference type="FunFam" id="3.40.50.300:FF:000120">
    <property type="entry name" value="ATP-dependent chaperone ClpB"/>
    <property type="match status" value="1"/>
</dbReference>
<dbReference type="InterPro" id="IPR004176">
    <property type="entry name" value="Clp_R_N"/>
</dbReference>
<evidence type="ECO:0000256" key="9">
    <source>
        <dbReference type="SAM" id="Coils"/>
    </source>
</evidence>
<evidence type="ECO:0000313" key="12">
    <source>
        <dbReference type="EMBL" id="PIR46710.1"/>
    </source>
</evidence>
<dbReference type="InterPro" id="IPR027417">
    <property type="entry name" value="P-loop_NTPase"/>
</dbReference>
<protein>
    <submittedName>
        <fullName evidence="12">Type VI secretion system ATPase TssH</fullName>
    </submittedName>
</protein>
<dbReference type="PRINTS" id="PR00300">
    <property type="entry name" value="CLPPROTEASEA"/>
</dbReference>
<keyword evidence="5 8" id="KW-0143">Chaperone</keyword>
<dbReference type="GO" id="GO:0005737">
    <property type="term" value="C:cytoplasm"/>
    <property type="evidence" value="ECO:0007669"/>
    <property type="project" value="TreeGrafter"/>
</dbReference>
<keyword evidence="4 8" id="KW-0067">ATP-binding</keyword>
<evidence type="ECO:0000256" key="5">
    <source>
        <dbReference type="ARBA" id="ARBA00023186"/>
    </source>
</evidence>
<dbReference type="GO" id="GO:0034605">
    <property type="term" value="P:cellular response to heat"/>
    <property type="evidence" value="ECO:0007669"/>
    <property type="project" value="TreeGrafter"/>
</dbReference>
<evidence type="ECO:0000259" key="11">
    <source>
        <dbReference type="PROSITE" id="PS51903"/>
    </source>
</evidence>
<dbReference type="InterPro" id="IPR018368">
    <property type="entry name" value="ClpA/B_CS1"/>
</dbReference>
<comment type="similarity">
    <text evidence="1 8">Belongs to the ClpA/ClpB family.</text>
</comment>
<dbReference type="Gene3D" id="3.40.50.300">
    <property type="entry name" value="P-loop containing nucleotide triphosphate hydrolases"/>
    <property type="match status" value="3"/>
</dbReference>
<dbReference type="PROSITE" id="PS00871">
    <property type="entry name" value="CLPAB_2"/>
    <property type="match status" value="1"/>
</dbReference>
<dbReference type="Pfam" id="PF10431">
    <property type="entry name" value="ClpB_D2-small"/>
    <property type="match status" value="1"/>
</dbReference>
<dbReference type="Pfam" id="PF02861">
    <property type="entry name" value="Clp_N"/>
    <property type="match status" value="1"/>
</dbReference>
<keyword evidence="2 7" id="KW-0677">Repeat</keyword>
<accession>A0A2H0RJU1</accession>
<dbReference type="Pfam" id="PF00004">
    <property type="entry name" value="AAA"/>
    <property type="match status" value="1"/>
</dbReference>
<organism evidence="12 13">
    <name type="scientific">Candidatus Vogelbacteria bacterium CG10_big_fil_rev_8_21_14_0_10_45_14</name>
    <dbReference type="NCBI Taxonomy" id="1975042"/>
    <lineage>
        <taxon>Bacteria</taxon>
        <taxon>Candidatus Vogeliibacteriota</taxon>
    </lineage>
</organism>
<name>A0A2H0RJU1_9BACT</name>
<dbReference type="EMBL" id="PCYL01000030">
    <property type="protein sequence ID" value="PIR46710.1"/>
    <property type="molecule type" value="Genomic_DNA"/>
</dbReference>
<dbReference type="InterPro" id="IPR041546">
    <property type="entry name" value="ClpA/ClpB_AAA_lid"/>
</dbReference>
<dbReference type="FunFam" id="3.40.50.300:FF:000010">
    <property type="entry name" value="Chaperone clpB 1, putative"/>
    <property type="match status" value="1"/>
</dbReference>
<dbReference type="InterPro" id="IPR036628">
    <property type="entry name" value="Clp_N_dom_sf"/>
</dbReference>
<evidence type="ECO:0000256" key="8">
    <source>
        <dbReference type="RuleBase" id="RU004432"/>
    </source>
</evidence>
<feature type="coiled-coil region" evidence="9">
    <location>
        <begin position="414"/>
        <end position="539"/>
    </location>
</feature>
<dbReference type="AlphaFoldDB" id="A0A2H0RJU1"/>
<evidence type="ECO:0000256" key="3">
    <source>
        <dbReference type="ARBA" id="ARBA00022741"/>
    </source>
</evidence>
<evidence type="ECO:0000256" key="4">
    <source>
        <dbReference type="ARBA" id="ARBA00022840"/>
    </source>
</evidence>
<dbReference type="Pfam" id="PF07724">
    <property type="entry name" value="AAA_2"/>
    <property type="match status" value="1"/>
</dbReference>
<comment type="caution">
    <text evidence="12">The sequence shown here is derived from an EMBL/GenBank/DDBJ whole genome shotgun (WGS) entry which is preliminary data.</text>
</comment>
<keyword evidence="3 8" id="KW-0547">Nucleotide-binding</keyword>
<dbReference type="InterPro" id="IPR028299">
    <property type="entry name" value="ClpA/B_CS2"/>
</dbReference>
<gene>
    <name evidence="12" type="ORF">COV07_02840</name>
</gene>
<dbReference type="InterPro" id="IPR003959">
    <property type="entry name" value="ATPase_AAA_core"/>
</dbReference>
<dbReference type="PANTHER" id="PTHR11638">
    <property type="entry name" value="ATP-DEPENDENT CLP PROTEASE"/>
    <property type="match status" value="1"/>
</dbReference>
<proteinExistence type="inferred from homology"/>